<accession>A0ABD2Z656</accession>
<organism evidence="1 2">
    <name type="scientific">Cinchona calisaya</name>
    <dbReference type="NCBI Taxonomy" id="153742"/>
    <lineage>
        <taxon>Eukaryota</taxon>
        <taxon>Viridiplantae</taxon>
        <taxon>Streptophyta</taxon>
        <taxon>Embryophyta</taxon>
        <taxon>Tracheophyta</taxon>
        <taxon>Spermatophyta</taxon>
        <taxon>Magnoliopsida</taxon>
        <taxon>eudicotyledons</taxon>
        <taxon>Gunneridae</taxon>
        <taxon>Pentapetalae</taxon>
        <taxon>asterids</taxon>
        <taxon>lamiids</taxon>
        <taxon>Gentianales</taxon>
        <taxon>Rubiaceae</taxon>
        <taxon>Cinchonoideae</taxon>
        <taxon>Cinchoneae</taxon>
        <taxon>Cinchona</taxon>
    </lineage>
</organism>
<reference evidence="1 2" key="1">
    <citation type="submission" date="2024-11" db="EMBL/GenBank/DDBJ databases">
        <title>A near-complete genome assembly of Cinchona calisaya.</title>
        <authorList>
            <person name="Lian D.C."/>
            <person name="Zhao X.W."/>
            <person name="Wei L."/>
        </authorList>
    </citation>
    <scope>NUCLEOTIDE SEQUENCE [LARGE SCALE GENOMIC DNA]</scope>
    <source>
        <tissue evidence="1">Nenye</tissue>
    </source>
</reference>
<keyword evidence="2" id="KW-1185">Reference proteome</keyword>
<sequence length="102" mass="11679">MFEEACGNLSFAYHCMKKYTDLDTRDVEFQVGHLNDDLDLILGNEFMVTNIIFLIQHKDGILITDEKGPNFIASTNVVTGYYQVQRKAKHPATNKAIRIELK</sequence>
<name>A0ABD2Z656_9GENT</name>
<evidence type="ECO:0000313" key="2">
    <source>
        <dbReference type="Proteomes" id="UP001630127"/>
    </source>
</evidence>
<evidence type="ECO:0000313" key="1">
    <source>
        <dbReference type="EMBL" id="KAL3513572.1"/>
    </source>
</evidence>
<dbReference type="Proteomes" id="UP001630127">
    <property type="component" value="Unassembled WGS sequence"/>
</dbReference>
<dbReference type="EMBL" id="JBJUIK010000011">
    <property type="protein sequence ID" value="KAL3513572.1"/>
    <property type="molecule type" value="Genomic_DNA"/>
</dbReference>
<comment type="caution">
    <text evidence="1">The sequence shown here is derived from an EMBL/GenBank/DDBJ whole genome shotgun (WGS) entry which is preliminary data.</text>
</comment>
<protein>
    <submittedName>
        <fullName evidence="1">Uncharacterized protein</fullName>
    </submittedName>
</protein>
<proteinExistence type="predicted"/>
<gene>
    <name evidence="1" type="ORF">ACH5RR_026289</name>
</gene>
<dbReference type="AlphaFoldDB" id="A0ABD2Z656"/>